<dbReference type="Proteomes" id="UP000195880">
    <property type="component" value="Chromosome"/>
</dbReference>
<evidence type="ECO:0000313" key="3">
    <source>
        <dbReference type="Proteomes" id="UP000195880"/>
    </source>
</evidence>
<keyword evidence="3" id="KW-1185">Reference proteome</keyword>
<organism evidence="2 3">
    <name type="scientific">Streptomyces alboflavus</name>
    <dbReference type="NCBI Taxonomy" id="67267"/>
    <lineage>
        <taxon>Bacteria</taxon>
        <taxon>Bacillati</taxon>
        <taxon>Actinomycetota</taxon>
        <taxon>Actinomycetes</taxon>
        <taxon>Kitasatosporales</taxon>
        <taxon>Streptomycetaceae</taxon>
        <taxon>Streptomyces</taxon>
    </lineage>
</organism>
<feature type="compositionally biased region" description="Gly residues" evidence="1">
    <location>
        <begin position="227"/>
        <end position="238"/>
    </location>
</feature>
<protein>
    <submittedName>
        <fullName evidence="2">Uncharacterized protein</fullName>
    </submittedName>
</protein>
<feature type="region of interest" description="Disordered" evidence="1">
    <location>
        <begin position="160"/>
        <end position="245"/>
    </location>
</feature>
<feature type="compositionally biased region" description="Basic and acidic residues" evidence="1">
    <location>
        <begin position="160"/>
        <end position="173"/>
    </location>
</feature>
<accession>A0A1Z1WM38</accession>
<dbReference type="AlphaFoldDB" id="A0A1Z1WM38"/>
<proteinExistence type="predicted"/>
<reference evidence="2 3" key="1">
    <citation type="submission" date="2017-05" db="EMBL/GenBank/DDBJ databases">
        <title>Streptomyces alboflavus Genome sequencing and assembly.</title>
        <authorList>
            <person name="Wang Y."/>
            <person name="Du B."/>
            <person name="Ding Y."/>
            <person name="Liu H."/>
            <person name="Hou Q."/>
            <person name="Liu K."/>
            <person name="Wang C."/>
            <person name="Yao L."/>
        </authorList>
    </citation>
    <scope>NUCLEOTIDE SEQUENCE [LARGE SCALE GENOMIC DNA]</scope>
    <source>
        <strain evidence="2 3">MDJK44</strain>
    </source>
</reference>
<gene>
    <name evidence="2" type="ORF">SMD44_06985</name>
</gene>
<dbReference type="KEGG" id="salf:SMD44_06985"/>
<evidence type="ECO:0000313" key="2">
    <source>
        <dbReference type="EMBL" id="ARX87504.1"/>
    </source>
</evidence>
<feature type="region of interest" description="Disordered" evidence="1">
    <location>
        <begin position="31"/>
        <end position="65"/>
    </location>
</feature>
<evidence type="ECO:0000256" key="1">
    <source>
        <dbReference type="SAM" id="MobiDB-lite"/>
    </source>
</evidence>
<name>A0A1Z1WM38_9ACTN</name>
<dbReference type="EMBL" id="CP021748">
    <property type="protein sequence ID" value="ARX87504.1"/>
    <property type="molecule type" value="Genomic_DNA"/>
</dbReference>
<sequence length="326" mass="33032">MDADLRRAARVPGRVGEALLDDAVHALFQGRGQGPLAPGHRQLDGQPGRARALDEQGGAAGGPVGAQDLQGGAQLPHGLAAGLLDGEQRGRHLLAALARQVDGDSRLELDDGDLVGEGVVQFTGDAQALLAGPAQRHLLTGPLGLQGALLGLAQIRLPGRGRDAGGDGTHEPAGEQQGPLDGAVASRVGGEEHGEEGESGARGEQPVSAVGGGVHGAEDGEGRRGGRFGVQGEGGHGGGADEEDDARRAPVLGEDERADAHEGVVDGVRAALVHRGAHDDRGDGRGEHHEHRSGPALIEVAVAVEQATATWSSAFPHHVPHPSPGL</sequence>